<dbReference type="AlphaFoldDB" id="A0AAU9WXB7"/>
<protein>
    <recommendedName>
        <fullName evidence="7">G-protein coupled receptors family 1 profile domain-containing protein</fullName>
    </recommendedName>
</protein>
<evidence type="ECO:0000256" key="6">
    <source>
        <dbReference type="SAM" id="Phobius"/>
    </source>
</evidence>
<feature type="transmembrane region" description="Helical" evidence="6">
    <location>
        <begin position="155"/>
        <end position="174"/>
    </location>
</feature>
<dbReference type="PANTHER" id="PTHR22750">
    <property type="entry name" value="G-PROTEIN COUPLED RECEPTOR"/>
    <property type="match status" value="1"/>
</dbReference>
<keyword evidence="3 6" id="KW-0812">Transmembrane</keyword>
<dbReference type="CDD" id="cd00637">
    <property type="entry name" value="7tm_classA_rhodopsin-like"/>
    <property type="match status" value="1"/>
</dbReference>
<keyword evidence="9" id="KW-1185">Reference proteome</keyword>
<keyword evidence="5 6" id="KW-0472">Membrane</keyword>
<dbReference type="InterPro" id="IPR000276">
    <property type="entry name" value="GPCR_Rhodpsn"/>
</dbReference>
<organism evidence="8 9">
    <name type="scientific">Pocillopora meandrina</name>
    <dbReference type="NCBI Taxonomy" id="46732"/>
    <lineage>
        <taxon>Eukaryota</taxon>
        <taxon>Metazoa</taxon>
        <taxon>Cnidaria</taxon>
        <taxon>Anthozoa</taxon>
        <taxon>Hexacorallia</taxon>
        <taxon>Scleractinia</taxon>
        <taxon>Astrocoeniina</taxon>
        <taxon>Pocilloporidae</taxon>
        <taxon>Pocillopora</taxon>
    </lineage>
</organism>
<sequence>MTPETNLTEDRAQTKAFVDFRCSPSVVGGLQPQSIYFSAVYILLSITTFLGNSLILVALHKESALHAPSKPLYRCLATTDLLVGIFSQPIMATYWMLVAQENWSLCRYAGDAAFILGYTLCGVSLSTMTAISVDRLLALLLGLRYKQIVTLKRTYLIVATFWVTSSFSGLWYISNYRITLWLGRVSTLSTLLLLLISIISYTKIFRTLSRHQAEVQHHVQQQPSQPYALNMVKYRKALYSALWLQIALVVCYLPFVIMEIFISPSSIYPSHLGVYWEIAVGLVQFNSTLNPFIYCWKIREVRQAVKQTIRQAL</sequence>
<accession>A0AAU9WXB7</accession>
<feature type="domain" description="G-protein coupled receptors family 1 profile" evidence="7">
    <location>
        <begin position="51"/>
        <end position="294"/>
    </location>
</feature>
<dbReference type="SUPFAM" id="SSF81321">
    <property type="entry name" value="Family A G protein-coupled receptor-like"/>
    <property type="match status" value="1"/>
</dbReference>
<gene>
    <name evidence="8" type="ORF">PMEA_00013812</name>
</gene>
<feature type="transmembrane region" description="Helical" evidence="6">
    <location>
        <begin position="35"/>
        <end position="59"/>
    </location>
</feature>
<name>A0AAU9WXB7_9CNID</name>
<evidence type="ECO:0000256" key="4">
    <source>
        <dbReference type="ARBA" id="ARBA00022989"/>
    </source>
</evidence>
<feature type="transmembrane region" description="Helical" evidence="6">
    <location>
        <begin position="241"/>
        <end position="262"/>
    </location>
</feature>
<evidence type="ECO:0000256" key="1">
    <source>
        <dbReference type="ARBA" id="ARBA00004651"/>
    </source>
</evidence>
<dbReference type="GO" id="GO:0005886">
    <property type="term" value="C:plasma membrane"/>
    <property type="evidence" value="ECO:0007669"/>
    <property type="project" value="UniProtKB-SubCell"/>
</dbReference>
<reference evidence="8 9" key="1">
    <citation type="submission" date="2022-05" db="EMBL/GenBank/DDBJ databases">
        <authorList>
            <consortium name="Genoscope - CEA"/>
            <person name="William W."/>
        </authorList>
    </citation>
    <scope>NUCLEOTIDE SEQUENCE [LARGE SCALE GENOMIC DNA]</scope>
</reference>
<comment type="subcellular location">
    <subcellularLocation>
        <location evidence="1">Cell membrane</location>
        <topology evidence="1">Multi-pass membrane protein</topology>
    </subcellularLocation>
</comment>
<proteinExistence type="predicted"/>
<comment type="caution">
    <text evidence="8">The sequence shown here is derived from an EMBL/GenBank/DDBJ whole genome shotgun (WGS) entry which is preliminary data.</text>
</comment>
<feature type="transmembrane region" description="Helical" evidence="6">
    <location>
        <begin position="71"/>
        <end position="95"/>
    </location>
</feature>
<feature type="transmembrane region" description="Helical" evidence="6">
    <location>
        <begin position="180"/>
        <end position="201"/>
    </location>
</feature>
<dbReference type="InterPro" id="IPR017452">
    <property type="entry name" value="GPCR_Rhodpsn_7TM"/>
</dbReference>
<feature type="transmembrane region" description="Helical" evidence="6">
    <location>
        <begin position="115"/>
        <end position="143"/>
    </location>
</feature>
<evidence type="ECO:0000256" key="3">
    <source>
        <dbReference type="ARBA" id="ARBA00022692"/>
    </source>
</evidence>
<dbReference type="Gene3D" id="1.20.1070.10">
    <property type="entry name" value="Rhodopsin 7-helix transmembrane proteins"/>
    <property type="match status" value="1"/>
</dbReference>
<dbReference type="GO" id="GO:0004930">
    <property type="term" value="F:G protein-coupled receptor activity"/>
    <property type="evidence" value="ECO:0007669"/>
    <property type="project" value="InterPro"/>
</dbReference>
<keyword evidence="2" id="KW-1003">Cell membrane</keyword>
<dbReference type="EMBL" id="CALNXJ010000024">
    <property type="protein sequence ID" value="CAH3129282.1"/>
    <property type="molecule type" value="Genomic_DNA"/>
</dbReference>
<dbReference type="Pfam" id="PF00001">
    <property type="entry name" value="7tm_1"/>
    <property type="match status" value="2"/>
</dbReference>
<evidence type="ECO:0000313" key="9">
    <source>
        <dbReference type="Proteomes" id="UP001159428"/>
    </source>
</evidence>
<dbReference type="PRINTS" id="PR00237">
    <property type="entry name" value="GPCRRHODOPSN"/>
</dbReference>
<evidence type="ECO:0000313" key="8">
    <source>
        <dbReference type="EMBL" id="CAH3129282.1"/>
    </source>
</evidence>
<keyword evidence="4 6" id="KW-1133">Transmembrane helix</keyword>
<feature type="transmembrane region" description="Helical" evidence="6">
    <location>
        <begin position="274"/>
        <end position="296"/>
    </location>
</feature>
<dbReference type="Proteomes" id="UP001159428">
    <property type="component" value="Unassembled WGS sequence"/>
</dbReference>
<evidence type="ECO:0000256" key="2">
    <source>
        <dbReference type="ARBA" id="ARBA00022475"/>
    </source>
</evidence>
<dbReference type="PROSITE" id="PS50262">
    <property type="entry name" value="G_PROTEIN_RECEP_F1_2"/>
    <property type="match status" value="1"/>
</dbReference>
<evidence type="ECO:0000259" key="7">
    <source>
        <dbReference type="PROSITE" id="PS50262"/>
    </source>
</evidence>
<evidence type="ECO:0000256" key="5">
    <source>
        <dbReference type="ARBA" id="ARBA00023136"/>
    </source>
</evidence>